<dbReference type="RefSeq" id="WP_073275094.1">
    <property type="nucleotide sequence ID" value="NZ_FQVA01000002.1"/>
</dbReference>
<sequence>MNPALEALFGSRSAAQTLLFLQNYGEGHARRIADTFGVSHMAIQRQLRRLEADGILVSREVGRARVFTWNPRSATVKDLRKFLEAELERLPEEITRQYFRQRQRPRRSGKEL</sequence>
<dbReference type="Gene3D" id="1.10.10.10">
    <property type="entry name" value="Winged helix-like DNA-binding domain superfamily/Winged helix DNA-binding domain"/>
    <property type="match status" value="1"/>
</dbReference>
<reference evidence="2" key="1">
    <citation type="submission" date="2016-11" db="EMBL/GenBank/DDBJ databases">
        <authorList>
            <person name="Varghese N."/>
            <person name="Submissions S."/>
        </authorList>
    </citation>
    <scope>NUCLEOTIDE SEQUENCE [LARGE SCALE GENOMIC DNA]</scope>
    <source>
        <strain evidence="2">CGMCC 1.7063</strain>
    </source>
</reference>
<dbReference type="InterPro" id="IPR036390">
    <property type="entry name" value="WH_DNA-bd_sf"/>
</dbReference>
<dbReference type="EMBL" id="FQVA01000002">
    <property type="protein sequence ID" value="SHF54934.1"/>
    <property type="molecule type" value="Genomic_DNA"/>
</dbReference>
<dbReference type="Proteomes" id="UP000184170">
    <property type="component" value="Unassembled WGS sequence"/>
</dbReference>
<dbReference type="AlphaFoldDB" id="A0A1M5CJK3"/>
<keyword evidence="2" id="KW-1185">Reference proteome</keyword>
<evidence type="ECO:0000313" key="1">
    <source>
        <dbReference type="EMBL" id="SHF54934.1"/>
    </source>
</evidence>
<gene>
    <name evidence="1" type="ORF">SAMN04487965_2219</name>
</gene>
<dbReference type="InterPro" id="IPR036388">
    <property type="entry name" value="WH-like_DNA-bd_sf"/>
</dbReference>
<name>A0A1M5CJK3_9GAMM</name>
<dbReference type="SUPFAM" id="SSF46785">
    <property type="entry name" value="Winged helix' DNA-binding domain"/>
    <property type="match status" value="1"/>
</dbReference>
<proteinExistence type="predicted"/>
<dbReference type="STRING" id="494016.SAMN04487965_2219"/>
<organism evidence="1 2">
    <name type="scientific">Microbulbifer donghaiensis</name>
    <dbReference type="NCBI Taxonomy" id="494016"/>
    <lineage>
        <taxon>Bacteria</taxon>
        <taxon>Pseudomonadati</taxon>
        <taxon>Pseudomonadota</taxon>
        <taxon>Gammaproteobacteria</taxon>
        <taxon>Cellvibrionales</taxon>
        <taxon>Microbulbiferaceae</taxon>
        <taxon>Microbulbifer</taxon>
    </lineage>
</organism>
<protein>
    <submittedName>
        <fullName evidence="1">MarR family protein</fullName>
    </submittedName>
</protein>
<dbReference type="OrthoDB" id="5738144at2"/>
<accession>A0A1M5CJK3</accession>
<evidence type="ECO:0000313" key="2">
    <source>
        <dbReference type="Proteomes" id="UP000184170"/>
    </source>
</evidence>